<protein>
    <submittedName>
        <fullName evidence="1">GSVIVT01008074001</fullName>
    </submittedName>
</protein>
<proteinExistence type="predicted"/>
<reference evidence="1" key="2">
    <citation type="journal article" date="2015" name="Data Brief">
        <title>Shoot transcriptome of the giant reed, Arundo donax.</title>
        <authorList>
            <person name="Barrero R.A."/>
            <person name="Guerrero F.D."/>
            <person name="Moolhuijzen P."/>
            <person name="Goolsby J.A."/>
            <person name="Tidwell J."/>
            <person name="Bellgard S.E."/>
            <person name="Bellgard M.I."/>
        </authorList>
    </citation>
    <scope>NUCLEOTIDE SEQUENCE</scope>
    <source>
        <tissue evidence="1">Shoot tissue taken approximately 20 cm above the soil surface</tissue>
    </source>
</reference>
<dbReference type="EMBL" id="GBRH01269804">
    <property type="protein sequence ID" value="JAD28091.1"/>
    <property type="molecule type" value="Transcribed_RNA"/>
</dbReference>
<organism evidence="1">
    <name type="scientific">Arundo donax</name>
    <name type="common">Giant reed</name>
    <name type="synonym">Donax arundinaceus</name>
    <dbReference type="NCBI Taxonomy" id="35708"/>
    <lineage>
        <taxon>Eukaryota</taxon>
        <taxon>Viridiplantae</taxon>
        <taxon>Streptophyta</taxon>
        <taxon>Embryophyta</taxon>
        <taxon>Tracheophyta</taxon>
        <taxon>Spermatophyta</taxon>
        <taxon>Magnoliopsida</taxon>
        <taxon>Liliopsida</taxon>
        <taxon>Poales</taxon>
        <taxon>Poaceae</taxon>
        <taxon>PACMAD clade</taxon>
        <taxon>Arundinoideae</taxon>
        <taxon>Arundineae</taxon>
        <taxon>Arundo</taxon>
    </lineage>
</organism>
<dbReference type="AlphaFoldDB" id="A0A0A8YPD2"/>
<evidence type="ECO:0000313" key="1">
    <source>
        <dbReference type="EMBL" id="JAD28091.1"/>
    </source>
</evidence>
<name>A0A0A8YPD2_ARUDO</name>
<sequence length="65" mass="6756">MTDLAFWKCPACFVESTRCAALPKKVRGPVATTTASISPCLQVAPEYTPSPGPLVTGSDSPVSTD</sequence>
<reference evidence="1" key="1">
    <citation type="submission" date="2014-09" db="EMBL/GenBank/DDBJ databases">
        <authorList>
            <person name="Magalhaes I.L.F."/>
            <person name="Oliveira U."/>
            <person name="Santos F.R."/>
            <person name="Vidigal T.H.D.A."/>
            <person name="Brescovit A.D."/>
            <person name="Santos A.J."/>
        </authorList>
    </citation>
    <scope>NUCLEOTIDE SEQUENCE</scope>
    <source>
        <tissue evidence="1">Shoot tissue taken approximately 20 cm above the soil surface</tissue>
    </source>
</reference>
<accession>A0A0A8YPD2</accession>